<dbReference type="InterPro" id="IPR020568">
    <property type="entry name" value="Ribosomal_Su5_D2-typ_SF"/>
</dbReference>
<dbReference type="InterPro" id="IPR020569">
    <property type="entry name" value="UPF0029_Impact_CS"/>
</dbReference>
<keyword evidence="4" id="KW-1185">Reference proteome</keyword>
<evidence type="ECO:0000313" key="3">
    <source>
        <dbReference type="EMBL" id="MBT1710235.1"/>
    </source>
</evidence>
<dbReference type="AlphaFoldDB" id="A0AAP2GVC0"/>
<dbReference type="EMBL" id="JAHESE010000020">
    <property type="protein sequence ID" value="MBT1710235.1"/>
    <property type="molecule type" value="Genomic_DNA"/>
</dbReference>
<evidence type="ECO:0000259" key="2">
    <source>
        <dbReference type="Pfam" id="PF01205"/>
    </source>
</evidence>
<dbReference type="Pfam" id="PF01205">
    <property type="entry name" value="Impact_N"/>
    <property type="match status" value="1"/>
</dbReference>
<dbReference type="PANTHER" id="PTHR16301:SF20">
    <property type="entry name" value="IMPACT FAMILY MEMBER YIGZ"/>
    <property type="match status" value="1"/>
</dbReference>
<comment type="similarity">
    <text evidence="1">Belongs to the IMPACT family.</text>
</comment>
<evidence type="ECO:0000313" key="4">
    <source>
        <dbReference type="Proteomes" id="UP001319080"/>
    </source>
</evidence>
<dbReference type="InterPro" id="IPR001498">
    <property type="entry name" value="Impact_N"/>
</dbReference>
<dbReference type="GO" id="GO:0006446">
    <property type="term" value="P:regulation of translational initiation"/>
    <property type="evidence" value="ECO:0007669"/>
    <property type="project" value="TreeGrafter"/>
</dbReference>
<accession>A0AAP2GVC0</accession>
<proteinExistence type="inferred from homology"/>
<dbReference type="PANTHER" id="PTHR16301">
    <property type="entry name" value="IMPACT-RELATED"/>
    <property type="match status" value="1"/>
</dbReference>
<dbReference type="InterPro" id="IPR023582">
    <property type="entry name" value="Impact"/>
</dbReference>
<dbReference type="RefSeq" id="WP_254085812.1">
    <property type="nucleotide sequence ID" value="NZ_JAHESE010000020.1"/>
</dbReference>
<evidence type="ECO:0000256" key="1">
    <source>
        <dbReference type="ARBA" id="ARBA00007665"/>
    </source>
</evidence>
<sequence length="209" mass="22887">MQAFSYRTIQQPTQGLYKEKGSKFLAFAYPVSSEAVIKKYLEALRKEYFDARHHCYAWMLGPDKQRFRAADDGEPNHSAGDPILGQIRSRDLTDVLVVVVRYFGGIKLGVGGLISAYRLAAEDALQQAIVDTREVRAAVTLQYDYGATPEVMRVVKEFDVAITAQEYTDGCVLRGTVALQTQPALAGKIDLLRALGVGVALLETGAPAS</sequence>
<dbReference type="SUPFAM" id="SSF54211">
    <property type="entry name" value="Ribosomal protein S5 domain 2-like"/>
    <property type="match status" value="1"/>
</dbReference>
<gene>
    <name evidence="3" type="ORF">KK062_18455</name>
</gene>
<reference evidence="3 4" key="1">
    <citation type="submission" date="2021-05" db="EMBL/GenBank/DDBJ databases">
        <title>A Polyphasic approach of four new species of the genus Ohtaekwangia: Ohtaekwangia histidinii sp. nov., Ohtaekwangia cretensis sp. nov., Ohtaekwangia indiensis sp. nov., Ohtaekwangia reichenbachii sp. nov. from diverse environment.</title>
        <authorList>
            <person name="Octaviana S."/>
        </authorList>
    </citation>
    <scope>NUCLEOTIDE SEQUENCE [LARGE SCALE GENOMIC DNA]</scope>
    <source>
        <strain evidence="3 4">PWU5</strain>
    </source>
</reference>
<dbReference type="Proteomes" id="UP001319080">
    <property type="component" value="Unassembled WGS sequence"/>
</dbReference>
<name>A0AAP2GVC0_9BACT</name>
<dbReference type="GO" id="GO:0005737">
    <property type="term" value="C:cytoplasm"/>
    <property type="evidence" value="ECO:0007669"/>
    <property type="project" value="TreeGrafter"/>
</dbReference>
<feature type="domain" description="Impact N-terminal" evidence="2">
    <location>
        <begin position="20"/>
        <end position="125"/>
    </location>
</feature>
<dbReference type="Gene3D" id="3.30.230.30">
    <property type="entry name" value="Impact, N-terminal domain"/>
    <property type="match status" value="1"/>
</dbReference>
<comment type="caution">
    <text evidence="3">The sequence shown here is derived from an EMBL/GenBank/DDBJ whole genome shotgun (WGS) entry which is preliminary data.</text>
</comment>
<dbReference type="InterPro" id="IPR036956">
    <property type="entry name" value="Impact_N_sf"/>
</dbReference>
<dbReference type="PROSITE" id="PS00910">
    <property type="entry name" value="UPF0029"/>
    <property type="match status" value="1"/>
</dbReference>
<protein>
    <submittedName>
        <fullName evidence="3">IMPACT family protein</fullName>
    </submittedName>
</protein>
<organism evidence="3 4">
    <name type="scientific">Dawidia cretensis</name>
    <dbReference type="NCBI Taxonomy" id="2782350"/>
    <lineage>
        <taxon>Bacteria</taxon>
        <taxon>Pseudomonadati</taxon>
        <taxon>Bacteroidota</taxon>
        <taxon>Cytophagia</taxon>
        <taxon>Cytophagales</taxon>
        <taxon>Chryseotaleaceae</taxon>
        <taxon>Dawidia</taxon>
    </lineage>
</organism>